<name>A1CFX6_ASPCL</name>
<sequence length="57" mass="6701">MDSVFKDGDHYEAYIMAVCHRLHRLSILATALGTSREEWAMLETQKLEHQPYCVEYL</sequence>
<evidence type="ECO:0000313" key="1">
    <source>
        <dbReference type="EMBL" id="EAW11775.1"/>
    </source>
</evidence>
<keyword evidence="2" id="KW-1185">Reference proteome</keyword>
<dbReference type="KEGG" id="act:ACLA_094760"/>
<dbReference type="GeneID" id="4704836"/>
<dbReference type="EMBL" id="DS027052">
    <property type="protein sequence ID" value="EAW11775.1"/>
    <property type="molecule type" value="Genomic_DNA"/>
</dbReference>
<accession>A1CFX6</accession>
<evidence type="ECO:0000313" key="2">
    <source>
        <dbReference type="Proteomes" id="UP000006701"/>
    </source>
</evidence>
<gene>
    <name evidence="1" type="ORF">ACLA_094760</name>
</gene>
<protein>
    <submittedName>
        <fullName evidence="1">Uncharacterized protein</fullName>
    </submittedName>
</protein>
<dbReference type="HOGENOM" id="CLU_2996151_0_0_1"/>
<dbReference type="Proteomes" id="UP000006701">
    <property type="component" value="Unassembled WGS sequence"/>
</dbReference>
<dbReference type="AlphaFoldDB" id="A1CFX6"/>
<reference evidence="1 2" key="1">
    <citation type="journal article" date="2008" name="PLoS Genet.">
        <title>Genomic islands in the pathogenic filamentous fungus Aspergillus fumigatus.</title>
        <authorList>
            <person name="Fedorova N.D."/>
            <person name="Khaldi N."/>
            <person name="Joardar V.S."/>
            <person name="Maiti R."/>
            <person name="Amedeo P."/>
            <person name="Anderson M.J."/>
            <person name="Crabtree J."/>
            <person name="Silva J.C."/>
            <person name="Badger J.H."/>
            <person name="Albarraq A."/>
            <person name="Angiuoli S."/>
            <person name="Bussey H."/>
            <person name="Bowyer P."/>
            <person name="Cotty P.J."/>
            <person name="Dyer P.S."/>
            <person name="Egan A."/>
            <person name="Galens K."/>
            <person name="Fraser-Liggett C.M."/>
            <person name="Haas B.J."/>
            <person name="Inman J.M."/>
            <person name="Kent R."/>
            <person name="Lemieux S."/>
            <person name="Malavazi I."/>
            <person name="Orvis J."/>
            <person name="Roemer T."/>
            <person name="Ronning C.M."/>
            <person name="Sundaram J.P."/>
            <person name="Sutton G."/>
            <person name="Turner G."/>
            <person name="Venter J.C."/>
            <person name="White O.R."/>
            <person name="Whitty B.R."/>
            <person name="Youngman P."/>
            <person name="Wolfe K.H."/>
            <person name="Goldman G.H."/>
            <person name="Wortman J.R."/>
            <person name="Jiang B."/>
            <person name="Denning D.W."/>
            <person name="Nierman W.C."/>
        </authorList>
    </citation>
    <scope>NUCLEOTIDE SEQUENCE [LARGE SCALE GENOMIC DNA]</scope>
    <source>
        <strain evidence="2">ATCC 1007 / CBS 513.65 / DSM 816 / NCTC 3887 / NRRL 1</strain>
    </source>
</reference>
<proteinExistence type="predicted"/>
<dbReference type="VEuPathDB" id="FungiDB:ACLA_094760"/>
<dbReference type="OrthoDB" id="3687641at2759"/>
<organism evidence="1 2">
    <name type="scientific">Aspergillus clavatus (strain ATCC 1007 / CBS 513.65 / DSM 816 / NCTC 3887 / NRRL 1 / QM 1276 / 107)</name>
    <dbReference type="NCBI Taxonomy" id="344612"/>
    <lineage>
        <taxon>Eukaryota</taxon>
        <taxon>Fungi</taxon>
        <taxon>Dikarya</taxon>
        <taxon>Ascomycota</taxon>
        <taxon>Pezizomycotina</taxon>
        <taxon>Eurotiomycetes</taxon>
        <taxon>Eurotiomycetidae</taxon>
        <taxon>Eurotiales</taxon>
        <taxon>Aspergillaceae</taxon>
        <taxon>Aspergillus</taxon>
        <taxon>Aspergillus subgen. Fumigati</taxon>
    </lineage>
</organism>
<dbReference type="RefSeq" id="XP_001273201.1">
    <property type="nucleotide sequence ID" value="XM_001273200.1"/>
</dbReference>